<proteinExistence type="predicted"/>
<protein>
    <submittedName>
        <fullName evidence="1">Uncharacterized protein</fullName>
    </submittedName>
</protein>
<gene>
    <name evidence="1" type="ORF">LMG29542_08355</name>
</gene>
<dbReference type="AlphaFoldDB" id="A0A6J5F9B9"/>
<dbReference type="EMBL" id="CADIKH010000218">
    <property type="protein sequence ID" value="CAB3774973.1"/>
    <property type="molecule type" value="Genomic_DNA"/>
</dbReference>
<accession>A0A6J5F9B9</accession>
<name>A0A6J5F9B9_9BURK</name>
<organism evidence="1 2">
    <name type="scientific">Paraburkholderia humisilvae</name>
    <dbReference type="NCBI Taxonomy" id="627669"/>
    <lineage>
        <taxon>Bacteria</taxon>
        <taxon>Pseudomonadati</taxon>
        <taxon>Pseudomonadota</taxon>
        <taxon>Betaproteobacteria</taxon>
        <taxon>Burkholderiales</taxon>
        <taxon>Burkholderiaceae</taxon>
        <taxon>Paraburkholderia</taxon>
    </lineage>
</organism>
<reference evidence="1 2" key="1">
    <citation type="submission" date="2020-04" db="EMBL/GenBank/DDBJ databases">
        <authorList>
            <person name="De Canck E."/>
        </authorList>
    </citation>
    <scope>NUCLEOTIDE SEQUENCE [LARGE SCALE GENOMIC DNA]</scope>
    <source>
        <strain evidence="1 2">LMG 29542</strain>
    </source>
</reference>
<dbReference type="Proteomes" id="UP000494363">
    <property type="component" value="Unassembled WGS sequence"/>
</dbReference>
<keyword evidence="2" id="KW-1185">Reference proteome</keyword>
<evidence type="ECO:0000313" key="2">
    <source>
        <dbReference type="Proteomes" id="UP000494363"/>
    </source>
</evidence>
<evidence type="ECO:0000313" key="1">
    <source>
        <dbReference type="EMBL" id="CAB3774973.1"/>
    </source>
</evidence>
<sequence>MLVALIDQPDIRWWGGHVDDWRPDEALFSSATALKGYRKLVTRFRKGDTAKAHVLMIHNDGSFAAVMLGIDSAGEAQQYLNEALEEIRIRTSH</sequence>